<dbReference type="GO" id="GO:0003676">
    <property type="term" value="F:nucleic acid binding"/>
    <property type="evidence" value="ECO:0007669"/>
    <property type="project" value="InterPro"/>
</dbReference>
<dbReference type="InterPro" id="IPR002711">
    <property type="entry name" value="HNH"/>
</dbReference>
<evidence type="ECO:0000313" key="2">
    <source>
        <dbReference type="EMBL" id="RDY65465.1"/>
    </source>
</evidence>
<evidence type="ECO:0000313" key="3">
    <source>
        <dbReference type="Proteomes" id="UP000256829"/>
    </source>
</evidence>
<dbReference type="EMBL" id="QTJR01000018">
    <property type="protein sequence ID" value="RDY65465.1"/>
    <property type="molecule type" value="Genomic_DNA"/>
</dbReference>
<accession>A0A3D8V7X2</accession>
<comment type="caution">
    <text evidence="2">The sequence shown here is derived from an EMBL/GenBank/DDBJ whole genome shotgun (WGS) entry which is preliminary data.</text>
</comment>
<dbReference type="InterPro" id="IPR003615">
    <property type="entry name" value="HNH_nuc"/>
</dbReference>
<dbReference type="Gene3D" id="1.10.30.50">
    <property type="match status" value="1"/>
</dbReference>
<proteinExistence type="predicted"/>
<gene>
    <name evidence="2" type="ORF">DX912_17340</name>
</gene>
<feature type="domain" description="HNH" evidence="1">
    <location>
        <begin position="38"/>
        <end position="88"/>
    </location>
</feature>
<dbReference type="RefSeq" id="WP_115844715.1">
    <property type="nucleotide sequence ID" value="NZ_QTJR01000018.1"/>
</dbReference>
<dbReference type="Pfam" id="PF01844">
    <property type="entry name" value="HNH"/>
    <property type="match status" value="1"/>
</dbReference>
<keyword evidence="3" id="KW-1185">Reference proteome</keyword>
<dbReference type="AlphaFoldDB" id="A0A3D8V7X2"/>
<organism evidence="2 3">
    <name type="scientific">Lysobacter soli</name>
    <dbReference type="NCBI Taxonomy" id="453783"/>
    <lineage>
        <taxon>Bacteria</taxon>
        <taxon>Pseudomonadati</taxon>
        <taxon>Pseudomonadota</taxon>
        <taxon>Gammaproteobacteria</taxon>
        <taxon>Lysobacterales</taxon>
        <taxon>Lysobacteraceae</taxon>
        <taxon>Lysobacter</taxon>
    </lineage>
</organism>
<name>A0A3D8V7X2_9GAMM</name>
<reference evidence="2 3" key="1">
    <citation type="submission" date="2018-08" db="EMBL/GenBank/DDBJ databases">
        <title>Lysobacter soli KCTC 22011, whole genome shotgun sequence.</title>
        <authorList>
            <person name="Zhang X."/>
            <person name="Feng G."/>
            <person name="Zhu H."/>
        </authorList>
    </citation>
    <scope>NUCLEOTIDE SEQUENCE [LARGE SCALE GENOMIC DNA]</scope>
    <source>
        <strain evidence="2 3">KCTC 22011</strain>
    </source>
</reference>
<dbReference type="CDD" id="cd00085">
    <property type="entry name" value="HNHc"/>
    <property type="match status" value="1"/>
</dbReference>
<protein>
    <recommendedName>
        <fullName evidence="1">HNH domain-containing protein</fullName>
    </recommendedName>
</protein>
<dbReference type="GO" id="GO:0004519">
    <property type="term" value="F:endonuclease activity"/>
    <property type="evidence" value="ECO:0007669"/>
    <property type="project" value="InterPro"/>
</dbReference>
<dbReference type="Proteomes" id="UP000256829">
    <property type="component" value="Unassembled WGS sequence"/>
</dbReference>
<evidence type="ECO:0000259" key="1">
    <source>
        <dbReference type="Pfam" id="PF01844"/>
    </source>
</evidence>
<sequence>MNVFHYPKARQKRSLKPRQFRRYQTYKPYLQHEFARVCVYCRQPDSSVPNLNFQVDHYRPKSISKFAHLVCSYENLFYCCSACNSRKGAYWPDDETAGPYVVNPCDHEMASHLKFDSATGRMDPKSAYGRHTEELLLLNDEESVAYRRSTLQVLRLLNDAVGERERSLKKISARLKSKRITQADHDSAVADITAELSELRRTIAAYAGTLPLRRLPGMRNGIDLTA</sequence>
<dbReference type="GO" id="GO:0008270">
    <property type="term" value="F:zinc ion binding"/>
    <property type="evidence" value="ECO:0007669"/>
    <property type="project" value="InterPro"/>
</dbReference>